<gene>
    <name evidence="1" type="ORF">SAMN05421780_101223</name>
</gene>
<dbReference type="Proteomes" id="UP000199514">
    <property type="component" value="Unassembled WGS sequence"/>
</dbReference>
<evidence type="ECO:0000313" key="2">
    <source>
        <dbReference type="Proteomes" id="UP000199514"/>
    </source>
</evidence>
<organism evidence="1 2">
    <name type="scientific">Flexibacter flexilis DSM 6793</name>
    <dbReference type="NCBI Taxonomy" id="927664"/>
    <lineage>
        <taxon>Bacteria</taxon>
        <taxon>Pseudomonadati</taxon>
        <taxon>Bacteroidota</taxon>
        <taxon>Cytophagia</taxon>
        <taxon>Cytophagales</taxon>
        <taxon>Flexibacteraceae</taxon>
        <taxon>Flexibacter</taxon>
    </lineage>
</organism>
<proteinExistence type="predicted"/>
<reference evidence="1 2" key="1">
    <citation type="submission" date="2016-10" db="EMBL/GenBank/DDBJ databases">
        <authorList>
            <person name="de Groot N.N."/>
        </authorList>
    </citation>
    <scope>NUCLEOTIDE SEQUENCE [LARGE SCALE GENOMIC DNA]</scope>
    <source>
        <strain evidence="1 2">DSM 6793</strain>
    </source>
</reference>
<dbReference type="AlphaFoldDB" id="A0A1I1DHQ1"/>
<protein>
    <submittedName>
        <fullName evidence="1">Uncharacterized protein</fullName>
    </submittedName>
</protein>
<name>A0A1I1DHQ1_9BACT</name>
<evidence type="ECO:0000313" key="1">
    <source>
        <dbReference type="EMBL" id="SFB74354.1"/>
    </source>
</evidence>
<sequence>MNGIFQLMNGKSKQYKTRISLTFPTKNTIGYQLVANCTSFIFHFKPKPLAKNTSLYSLKLFFTANPVQN</sequence>
<keyword evidence="2" id="KW-1185">Reference proteome</keyword>
<dbReference type="EMBL" id="FOLE01000001">
    <property type="protein sequence ID" value="SFB74354.1"/>
    <property type="molecule type" value="Genomic_DNA"/>
</dbReference>
<accession>A0A1I1DHQ1</accession>